<gene>
    <name evidence="1" type="ORF">DLK05_02295</name>
</gene>
<dbReference type="AlphaFoldDB" id="A0A434AY98"/>
<protein>
    <submittedName>
        <fullName evidence="1">Uncharacterized protein</fullName>
    </submittedName>
</protein>
<reference evidence="1 2" key="1">
    <citation type="submission" date="2018-11" db="EMBL/GenBank/DDBJ databases">
        <title>Parancylomarina longa gen. nov., sp. nov., isolated from sediments of southern Okinawa.</title>
        <authorList>
            <person name="Fu T."/>
        </authorList>
    </citation>
    <scope>NUCLEOTIDE SEQUENCE [LARGE SCALE GENOMIC DNA]</scope>
    <source>
        <strain evidence="1 2">T3-2 S1-C</strain>
    </source>
</reference>
<name>A0A434AY98_9BACT</name>
<sequence>MQQSKHNIYANKRLENLRLKLLALDVLMHANATSGNIEELAPFKFKNDSRSNPFTKNNNTFSN</sequence>
<accession>A0A434AY98</accession>
<dbReference type="EMBL" id="RJJX01000002">
    <property type="protein sequence ID" value="RUT79541.1"/>
    <property type="molecule type" value="Genomic_DNA"/>
</dbReference>
<keyword evidence="2" id="KW-1185">Reference proteome</keyword>
<evidence type="ECO:0000313" key="2">
    <source>
        <dbReference type="Proteomes" id="UP000282985"/>
    </source>
</evidence>
<dbReference type="RefSeq" id="WP_127342362.1">
    <property type="nucleotide sequence ID" value="NZ_RJJX01000002.1"/>
</dbReference>
<dbReference type="Proteomes" id="UP000282985">
    <property type="component" value="Unassembled WGS sequence"/>
</dbReference>
<proteinExistence type="predicted"/>
<comment type="caution">
    <text evidence="1">The sequence shown here is derived from an EMBL/GenBank/DDBJ whole genome shotgun (WGS) entry which is preliminary data.</text>
</comment>
<organism evidence="1 2">
    <name type="scientific">Ancylomarina longa</name>
    <dbReference type="NCBI Taxonomy" id="2487017"/>
    <lineage>
        <taxon>Bacteria</taxon>
        <taxon>Pseudomonadati</taxon>
        <taxon>Bacteroidota</taxon>
        <taxon>Bacteroidia</taxon>
        <taxon>Marinilabiliales</taxon>
        <taxon>Marinifilaceae</taxon>
        <taxon>Ancylomarina</taxon>
    </lineage>
</organism>
<evidence type="ECO:0000313" key="1">
    <source>
        <dbReference type="EMBL" id="RUT79541.1"/>
    </source>
</evidence>